<sequence length="120" mass="13492">IRGSLSLLIWEFILKYLRTILSTTTPQPFLGYPSPTTTTFYPTVQTSLPGAVPKVPAKLKLVNVFSNDGSFLERFQRNKKQEEDKRKVEEALARQVLIAFVILLGLHHPARKVKVDGASL</sequence>
<feature type="chain" id="PRO_5012476026" evidence="1">
    <location>
        <begin position="23"/>
        <end position="120"/>
    </location>
</feature>
<keyword evidence="3" id="KW-1185">Reference proteome</keyword>
<feature type="non-terminal residue" evidence="2">
    <location>
        <position position="1"/>
    </location>
</feature>
<dbReference type="AlphaFoldDB" id="A0A1J8Q4Z5"/>
<name>A0A1J8Q4Z5_9AGAM</name>
<evidence type="ECO:0000313" key="3">
    <source>
        <dbReference type="Proteomes" id="UP000183567"/>
    </source>
</evidence>
<proteinExistence type="predicted"/>
<keyword evidence="1" id="KW-0732">Signal</keyword>
<dbReference type="Proteomes" id="UP000183567">
    <property type="component" value="Unassembled WGS sequence"/>
</dbReference>
<evidence type="ECO:0000256" key="1">
    <source>
        <dbReference type="SAM" id="SignalP"/>
    </source>
</evidence>
<organism evidence="2 3">
    <name type="scientific">Rhizopogon vesiculosus</name>
    <dbReference type="NCBI Taxonomy" id="180088"/>
    <lineage>
        <taxon>Eukaryota</taxon>
        <taxon>Fungi</taxon>
        <taxon>Dikarya</taxon>
        <taxon>Basidiomycota</taxon>
        <taxon>Agaricomycotina</taxon>
        <taxon>Agaricomycetes</taxon>
        <taxon>Agaricomycetidae</taxon>
        <taxon>Boletales</taxon>
        <taxon>Suillineae</taxon>
        <taxon>Rhizopogonaceae</taxon>
        <taxon>Rhizopogon</taxon>
    </lineage>
</organism>
<feature type="signal peptide" evidence="1">
    <location>
        <begin position="1"/>
        <end position="22"/>
    </location>
</feature>
<accession>A0A1J8Q4Z5</accession>
<comment type="caution">
    <text evidence="2">The sequence shown here is derived from an EMBL/GenBank/DDBJ whole genome shotgun (WGS) entry which is preliminary data.</text>
</comment>
<dbReference type="OrthoDB" id="5544050at2759"/>
<gene>
    <name evidence="2" type="ORF">AZE42_06888</name>
</gene>
<protein>
    <submittedName>
        <fullName evidence="2">Uncharacterized protein</fullName>
    </submittedName>
</protein>
<evidence type="ECO:0000313" key="2">
    <source>
        <dbReference type="EMBL" id="OJA16718.1"/>
    </source>
</evidence>
<dbReference type="EMBL" id="LVVM01002411">
    <property type="protein sequence ID" value="OJA16718.1"/>
    <property type="molecule type" value="Genomic_DNA"/>
</dbReference>
<reference evidence="2 3" key="1">
    <citation type="submission" date="2016-03" db="EMBL/GenBank/DDBJ databases">
        <title>Comparative genomics of the ectomycorrhizal sister species Rhizopogon vinicolor and Rhizopogon vesiculosus (Basidiomycota: Boletales) reveals a divergence of the mating type B locus.</title>
        <authorList>
            <person name="Mujic A.B."/>
            <person name="Kuo A."/>
            <person name="Tritt A."/>
            <person name="Lipzen A."/>
            <person name="Chen C."/>
            <person name="Johnson J."/>
            <person name="Sharma A."/>
            <person name="Barry K."/>
            <person name="Grigoriev I.V."/>
            <person name="Spatafora J.W."/>
        </authorList>
    </citation>
    <scope>NUCLEOTIDE SEQUENCE [LARGE SCALE GENOMIC DNA]</scope>
    <source>
        <strain evidence="2 3">AM-OR11-056</strain>
    </source>
</reference>